<dbReference type="CDD" id="cd03801">
    <property type="entry name" value="GT4_PimA-like"/>
    <property type="match status" value="1"/>
</dbReference>
<comment type="caution">
    <text evidence="1">The sequence shown here is derived from an EMBL/GenBank/DDBJ whole genome shotgun (WGS) entry which is preliminary data.</text>
</comment>
<protein>
    <recommendedName>
        <fullName evidence="3">Glycosyltransferase</fullName>
    </recommendedName>
</protein>
<dbReference type="Proteomes" id="UP001310022">
    <property type="component" value="Unassembled WGS sequence"/>
</dbReference>
<keyword evidence="2" id="KW-1185">Reference proteome</keyword>
<name>A0AAN4W1C9_9BACT</name>
<evidence type="ECO:0000313" key="2">
    <source>
        <dbReference type="Proteomes" id="UP001310022"/>
    </source>
</evidence>
<dbReference type="PANTHER" id="PTHR12526:SF630">
    <property type="entry name" value="GLYCOSYLTRANSFERASE"/>
    <property type="match status" value="1"/>
</dbReference>
<dbReference type="Pfam" id="PF13692">
    <property type="entry name" value="Glyco_trans_1_4"/>
    <property type="match status" value="1"/>
</dbReference>
<dbReference type="Gene3D" id="3.40.50.2000">
    <property type="entry name" value="Glycogen Phosphorylase B"/>
    <property type="match status" value="2"/>
</dbReference>
<gene>
    <name evidence="1" type="ORF">PEDI_40850</name>
</gene>
<dbReference type="PANTHER" id="PTHR12526">
    <property type="entry name" value="GLYCOSYLTRANSFERASE"/>
    <property type="match status" value="1"/>
</dbReference>
<proteinExistence type="predicted"/>
<dbReference type="AlphaFoldDB" id="A0AAN4W1C9"/>
<dbReference type="EMBL" id="BQKE01000003">
    <property type="protein sequence ID" value="GJM63533.1"/>
    <property type="molecule type" value="Genomic_DNA"/>
</dbReference>
<organism evidence="1 2">
    <name type="scientific">Persicobacter diffluens</name>
    <dbReference type="NCBI Taxonomy" id="981"/>
    <lineage>
        <taxon>Bacteria</taxon>
        <taxon>Pseudomonadati</taxon>
        <taxon>Bacteroidota</taxon>
        <taxon>Cytophagia</taxon>
        <taxon>Cytophagales</taxon>
        <taxon>Persicobacteraceae</taxon>
        <taxon>Persicobacter</taxon>
    </lineage>
</organism>
<evidence type="ECO:0000313" key="1">
    <source>
        <dbReference type="EMBL" id="GJM63533.1"/>
    </source>
</evidence>
<sequence>MDQRKRVLIIQKSLPHYRIPFFEGLRTQLKDQNIELQLAYGKGSQFDQAKKDQSDLAWAIPYDNSVFHFLGKEFYWQPLKQLVKSFDLIIVEQANRLLFNYWLMGNRVLNNYQLAYWGHGLSKNRGVGKFSKFFKQQLLQQVDWWFAYTEGVKNFLLQEGLSSEKITVVDNAIDTKQFITDLQGLDSDYLEALQKQYGIGKGLKAIYCGGIYAEKKPKMLLEAVIKIRSSISDFEMMVIGAGDEAYIWKEAAEKHDFIHYLGAAFGKKKAAFFKMADVFLNPGLVGLAVLDSFAAECPMITQPYEFHSPEFSYLKHGINGWVGSAQTEDYSNEVIQVLQDASLLNQLKAGCRAASTQFTIENMIENFALGISLAINR</sequence>
<dbReference type="RefSeq" id="WP_338238687.1">
    <property type="nucleotide sequence ID" value="NZ_BQKE01000003.1"/>
</dbReference>
<reference evidence="1 2" key="1">
    <citation type="submission" date="2021-12" db="EMBL/GenBank/DDBJ databases">
        <title>Genome sequencing of bacteria with rrn-lacking chromosome and rrn-plasmid.</title>
        <authorList>
            <person name="Anda M."/>
            <person name="Iwasaki W."/>
        </authorList>
    </citation>
    <scope>NUCLEOTIDE SEQUENCE [LARGE SCALE GENOMIC DNA]</scope>
    <source>
        <strain evidence="1 2">NBRC 15940</strain>
    </source>
</reference>
<dbReference type="SUPFAM" id="SSF53756">
    <property type="entry name" value="UDP-Glycosyltransferase/glycogen phosphorylase"/>
    <property type="match status" value="1"/>
</dbReference>
<evidence type="ECO:0008006" key="3">
    <source>
        <dbReference type="Google" id="ProtNLM"/>
    </source>
</evidence>
<accession>A0AAN4W1C9</accession>